<evidence type="ECO:0000256" key="10">
    <source>
        <dbReference type="ARBA" id="ARBA00022741"/>
    </source>
</evidence>
<dbReference type="InterPro" id="IPR011102">
    <property type="entry name" value="Sig_transdc_His_kinase_HWE"/>
</dbReference>
<proteinExistence type="predicted"/>
<dbReference type="SMART" id="SM00065">
    <property type="entry name" value="GAF"/>
    <property type="match status" value="1"/>
</dbReference>
<keyword evidence="5" id="KW-0716">Sensory transduction</keyword>
<keyword evidence="12" id="KW-0067">ATP-binding</keyword>
<dbReference type="PROSITE" id="PS50112">
    <property type="entry name" value="PAS"/>
    <property type="match status" value="2"/>
</dbReference>
<dbReference type="EC" id="2.7.13.3" evidence="2"/>
<keyword evidence="8" id="KW-0808">Transferase</keyword>
<dbReference type="SMART" id="SM00911">
    <property type="entry name" value="HWE_HK"/>
    <property type="match status" value="1"/>
</dbReference>
<dbReference type="Pfam" id="PF08448">
    <property type="entry name" value="PAS_4"/>
    <property type="match status" value="1"/>
</dbReference>
<evidence type="ECO:0000256" key="9">
    <source>
        <dbReference type="ARBA" id="ARBA00022737"/>
    </source>
</evidence>
<sequence>MPDFDAMMKRQQVLGDFGEFVLHSQDINQVLQEACRLVGEALSTGRAKILEIFHADRQLLVRAGVGWDPGIVGKIRLPLEEHSSETFAIEAGMPVISHDISKEERFQILPFLREAGVVALVNAPIFLPGGRVFGLLQVDATEPRDFHQHDVQFLRTYTTILGSVIDRLLLGRTLRSTEERFRLTVEQVRDYAIFLSDPQDRITDWLPGAEAVFGWTAAEVIGQSAAITFSPEDRESQQDRWEAETACRDGVVPNVRWHLHKSGRRIFVEGSTRALYDEDGALLGFLRLGQDVTERLMSEERLHEEKERFRLLVENMPQLVWRSGDEGNWTWASPQWLDYTGQSQEQTHGLGWLQAVHPDDREATMQAWHVARDQNGLDVEYRLRRASDGAYRWHRTRSVPLHDSSGSSRSEDRVLEWLGTSTDIDDLKRLQERQGVLVAELHHRTRNLLNVAQAIVMQTLGRQATPKPLIDRLVALGRVQSLIGQDREDEIGLEEVVRLELRSYGGDENGRVTVAGPLVLLPGERVQDLALVLHELTTNAVKHGALKEERGQLEVRWVVTQDGDRGPMLVLNWRESDVVMPADQSRHGYGRVLIERVLSRSTGSRTLFTLGADGVTCQIEMPLLSRSLGEMAPLRPCTV</sequence>
<evidence type="ECO:0000259" key="16">
    <source>
        <dbReference type="PROSITE" id="PS50112"/>
    </source>
</evidence>
<dbReference type="Gene3D" id="3.30.450.20">
    <property type="entry name" value="PAS domain"/>
    <property type="match status" value="2"/>
</dbReference>
<evidence type="ECO:0000256" key="1">
    <source>
        <dbReference type="ARBA" id="ARBA00000085"/>
    </source>
</evidence>
<dbReference type="InterPro" id="IPR013656">
    <property type="entry name" value="PAS_4"/>
</dbReference>
<evidence type="ECO:0000256" key="4">
    <source>
        <dbReference type="ARBA" id="ARBA00022553"/>
    </source>
</evidence>
<organism evidence="18 19">
    <name type="scientific">Roseomonas haemaphysalidis</name>
    <dbReference type="NCBI Taxonomy" id="2768162"/>
    <lineage>
        <taxon>Bacteria</taxon>
        <taxon>Pseudomonadati</taxon>
        <taxon>Pseudomonadota</taxon>
        <taxon>Alphaproteobacteria</taxon>
        <taxon>Acetobacterales</taxon>
        <taxon>Roseomonadaceae</taxon>
        <taxon>Roseomonas</taxon>
    </lineage>
</organism>
<dbReference type="InterPro" id="IPR029016">
    <property type="entry name" value="GAF-like_dom_sf"/>
</dbReference>
<keyword evidence="4" id="KW-0597">Phosphoprotein</keyword>
<dbReference type="Gene3D" id="3.30.565.10">
    <property type="entry name" value="Histidine kinase-like ATPase, C-terminal domain"/>
    <property type="match status" value="1"/>
</dbReference>
<dbReference type="PROSITE" id="PS50113">
    <property type="entry name" value="PAC"/>
    <property type="match status" value="2"/>
</dbReference>
<dbReference type="InterPro" id="IPR000700">
    <property type="entry name" value="PAS-assoc_C"/>
</dbReference>
<reference evidence="18 19" key="1">
    <citation type="submission" date="2020-09" db="EMBL/GenBank/DDBJ databases">
        <title>Roseomonas.</title>
        <authorList>
            <person name="Zhu W."/>
        </authorList>
    </citation>
    <scope>NUCLEOTIDE SEQUENCE [LARGE SCALE GENOMIC DNA]</scope>
    <source>
        <strain evidence="18 19">573</strain>
    </source>
</reference>
<dbReference type="NCBIfam" id="TIGR00229">
    <property type="entry name" value="sensory_box"/>
    <property type="match status" value="2"/>
</dbReference>
<keyword evidence="3" id="KW-0600">Photoreceptor protein</keyword>
<evidence type="ECO:0000256" key="12">
    <source>
        <dbReference type="ARBA" id="ARBA00022840"/>
    </source>
</evidence>
<feature type="domain" description="PAS" evidence="16">
    <location>
        <begin position="305"/>
        <end position="375"/>
    </location>
</feature>
<dbReference type="Gene3D" id="3.30.450.40">
    <property type="match status" value="1"/>
</dbReference>
<evidence type="ECO:0000256" key="14">
    <source>
        <dbReference type="ARBA" id="ARBA00023026"/>
    </source>
</evidence>
<feature type="domain" description="PAC" evidence="17">
    <location>
        <begin position="377"/>
        <end position="436"/>
    </location>
</feature>
<dbReference type="Pfam" id="PF08447">
    <property type="entry name" value="PAS_3"/>
    <property type="match status" value="1"/>
</dbReference>
<keyword evidence="14" id="KW-0843">Virulence</keyword>
<dbReference type="InterPro" id="IPR013655">
    <property type="entry name" value="PAS_fold_3"/>
</dbReference>
<gene>
    <name evidence="18" type="ORF">IAI61_01990</name>
</gene>
<dbReference type="SMART" id="SM00086">
    <property type="entry name" value="PAC"/>
    <property type="match status" value="2"/>
</dbReference>
<dbReference type="SUPFAM" id="SSF55785">
    <property type="entry name" value="PYP-like sensor domain (PAS domain)"/>
    <property type="match status" value="2"/>
</dbReference>
<evidence type="ECO:0000256" key="7">
    <source>
        <dbReference type="ARBA" id="ARBA00022643"/>
    </source>
</evidence>
<feature type="domain" description="PAS" evidence="16">
    <location>
        <begin position="177"/>
        <end position="250"/>
    </location>
</feature>
<keyword evidence="11" id="KW-0418">Kinase</keyword>
<accession>A0ABS3KJY6</accession>
<evidence type="ECO:0000256" key="8">
    <source>
        <dbReference type="ARBA" id="ARBA00022679"/>
    </source>
</evidence>
<dbReference type="CDD" id="cd00130">
    <property type="entry name" value="PAS"/>
    <property type="match status" value="2"/>
</dbReference>
<comment type="caution">
    <text evidence="18">The sequence shown here is derived from an EMBL/GenBank/DDBJ whole genome shotgun (WGS) entry which is preliminary data.</text>
</comment>
<keyword evidence="19" id="KW-1185">Reference proteome</keyword>
<evidence type="ECO:0000256" key="3">
    <source>
        <dbReference type="ARBA" id="ARBA00022543"/>
    </source>
</evidence>
<dbReference type="Proteomes" id="UP001518989">
    <property type="component" value="Unassembled WGS sequence"/>
</dbReference>
<evidence type="ECO:0000256" key="13">
    <source>
        <dbReference type="ARBA" id="ARBA00022991"/>
    </source>
</evidence>
<evidence type="ECO:0000256" key="5">
    <source>
        <dbReference type="ARBA" id="ARBA00022606"/>
    </source>
</evidence>
<dbReference type="InterPro" id="IPR035965">
    <property type="entry name" value="PAS-like_dom_sf"/>
</dbReference>
<evidence type="ECO:0000256" key="11">
    <source>
        <dbReference type="ARBA" id="ARBA00022777"/>
    </source>
</evidence>
<evidence type="ECO:0000256" key="15">
    <source>
        <dbReference type="ARBA" id="ARBA00023170"/>
    </source>
</evidence>
<keyword evidence="9" id="KW-0677">Repeat</keyword>
<keyword evidence="15" id="KW-0675">Receptor</keyword>
<dbReference type="SUPFAM" id="SSF55781">
    <property type="entry name" value="GAF domain-like"/>
    <property type="match status" value="1"/>
</dbReference>
<evidence type="ECO:0000313" key="18">
    <source>
        <dbReference type="EMBL" id="MBO1077784.1"/>
    </source>
</evidence>
<dbReference type="InterPro" id="IPR036890">
    <property type="entry name" value="HATPase_C_sf"/>
</dbReference>
<evidence type="ECO:0000256" key="2">
    <source>
        <dbReference type="ARBA" id="ARBA00012438"/>
    </source>
</evidence>
<dbReference type="InterPro" id="IPR003018">
    <property type="entry name" value="GAF"/>
</dbReference>
<dbReference type="Pfam" id="PF07536">
    <property type="entry name" value="HWE_HK"/>
    <property type="match status" value="1"/>
</dbReference>
<keyword evidence="7" id="KW-0288">FMN</keyword>
<comment type="catalytic activity">
    <reaction evidence="1">
        <text>ATP + protein L-histidine = ADP + protein N-phospho-L-histidine.</text>
        <dbReference type="EC" id="2.7.13.3"/>
    </reaction>
</comment>
<protein>
    <recommendedName>
        <fullName evidence="2">histidine kinase</fullName>
        <ecNumber evidence="2">2.7.13.3</ecNumber>
    </recommendedName>
</protein>
<keyword evidence="13" id="KW-0157">Chromophore</keyword>
<dbReference type="Pfam" id="PF01590">
    <property type="entry name" value="GAF"/>
    <property type="match status" value="1"/>
</dbReference>
<dbReference type="RefSeq" id="WP_207415187.1">
    <property type="nucleotide sequence ID" value="NZ_CP061179.1"/>
</dbReference>
<dbReference type="SMART" id="SM00091">
    <property type="entry name" value="PAS"/>
    <property type="match status" value="2"/>
</dbReference>
<name>A0ABS3KJY6_9PROT</name>
<dbReference type="InterPro" id="IPR001610">
    <property type="entry name" value="PAC"/>
</dbReference>
<dbReference type="PANTHER" id="PTHR41523">
    <property type="entry name" value="TWO-COMPONENT SYSTEM SENSOR PROTEIN"/>
    <property type="match status" value="1"/>
</dbReference>
<keyword evidence="10" id="KW-0547">Nucleotide-binding</keyword>
<dbReference type="InterPro" id="IPR000014">
    <property type="entry name" value="PAS"/>
</dbReference>
<evidence type="ECO:0000313" key="19">
    <source>
        <dbReference type="Proteomes" id="UP001518989"/>
    </source>
</evidence>
<evidence type="ECO:0000259" key="17">
    <source>
        <dbReference type="PROSITE" id="PS50113"/>
    </source>
</evidence>
<dbReference type="EMBL" id="JACTNG010000001">
    <property type="protein sequence ID" value="MBO1077784.1"/>
    <property type="molecule type" value="Genomic_DNA"/>
</dbReference>
<feature type="domain" description="PAC" evidence="17">
    <location>
        <begin position="248"/>
        <end position="304"/>
    </location>
</feature>
<keyword evidence="6" id="KW-0285">Flavoprotein</keyword>
<dbReference type="PANTHER" id="PTHR41523:SF8">
    <property type="entry name" value="ETHYLENE RESPONSE SENSOR PROTEIN"/>
    <property type="match status" value="1"/>
</dbReference>
<evidence type="ECO:0000256" key="6">
    <source>
        <dbReference type="ARBA" id="ARBA00022630"/>
    </source>
</evidence>